<evidence type="ECO:0000313" key="3">
    <source>
        <dbReference type="Proteomes" id="UP000053647"/>
    </source>
</evidence>
<sequence>SFVLWDSQVPKRIVQLLNKIGWSVSHTSQGRCISQLSQDAVRVARDVACDESKLKLLPYDNFNWTARAWEVSATHGAAQHDQVSAMLVVLNRPDTSESSPGAASAQHLASVERFESTAGHRHRLSPEDALQAVIPDHNDHQSFRTRASIHISHILTEEIEFLSSLRSAIPKFYDPEAIPPHKTECYYLPTFDQEQGSTRGNMVVLEHYFLKVLNIPKPVFERIMYFVLGDRLTTARDRAAQDQRAVDRSDFRFDHLSSFAMTSGLMHVCLNFIINLGKNLWGEGSKDPTALHILRDLLPNRSEINLRKTDFYAWLRFLDVILRALTITATMSILKINDVTAFLSRPKPTEDQFHGLCYKVVDQCLLPSLDRLEAVGVKVIPGETQSGHAVLIMHDLMTLREMRHAIKHGHPSRILCMLKYWTPMFYAGLSYNYANECMELLHNVQHDWPLDSAKILWAGMLVNNTGREDGFVEADLNVEHLNKRIQGRTRGPNVSTHTLEKAAPAMGHIRHLTDQIFHDMGVEDQYQSHSHVSQHKDVLILVKHLVQSEVFDFDSDKATTRKVVDLYRTGVQRLAGTKGGHARHLIRHRLRLRKRHDRASDTFRGPEPQPSDIEEASQELMDAFDSRPPNYTTGEVTDLLHVLDTIDEEQGSTSDGEI</sequence>
<dbReference type="InterPro" id="IPR046496">
    <property type="entry name" value="DUF6589"/>
</dbReference>
<proteinExistence type="predicted"/>
<dbReference type="OrthoDB" id="3255845at2759"/>
<dbReference type="Pfam" id="PF20231">
    <property type="entry name" value="DUF6589"/>
    <property type="match status" value="1"/>
</dbReference>
<gene>
    <name evidence="2" type="ORF">PAXINDRAFT_92403</name>
</gene>
<dbReference type="AlphaFoldDB" id="A0A0C9SUQ4"/>
<feature type="non-terminal residue" evidence="2">
    <location>
        <position position="1"/>
    </location>
</feature>
<accession>A0A0C9SUQ4</accession>
<dbReference type="HOGENOM" id="CLU_014151_0_0_1"/>
<evidence type="ECO:0000259" key="1">
    <source>
        <dbReference type="Pfam" id="PF20231"/>
    </source>
</evidence>
<feature type="domain" description="DUF6589" evidence="1">
    <location>
        <begin position="126"/>
        <end position="529"/>
    </location>
</feature>
<reference evidence="3" key="2">
    <citation type="submission" date="2015-01" db="EMBL/GenBank/DDBJ databases">
        <title>Evolutionary Origins and Diversification of the Mycorrhizal Mutualists.</title>
        <authorList>
            <consortium name="DOE Joint Genome Institute"/>
            <consortium name="Mycorrhizal Genomics Consortium"/>
            <person name="Kohler A."/>
            <person name="Kuo A."/>
            <person name="Nagy L.G."/>
            <person name="Floudas D."/>
            <person name="Copeland A."/>
            <person name="Barry K.W."/>
            <person name="Cichocki N."/>
            <person name="Veneault-Fourrey C."/>
            <person name="LaButti K."/>
            <person name="Lindquist E.A."/>
            <person name="Lipzen A."/>
            <person name="Lundell T."/>
            <person name="Morin E."/>
            <person name="Murat C."/>
            <person name="Riley R."/>
            <person name="Ohm R."/>
            <person name="Sun H."/>
            <person name="Tunlid A."/>
            <person name="Henrissat B."/>
            <person name="Grigoriev I.V."/>
            <person name="Hibbett D.S."/>
            <person name="Martin F."/>
        </authorList>
    </citation>
    <scope>NUCLEOTIDE SEQUENCE [LARGE SCALE GENOMIC DNA]</scope>
    <source>
        <strain evidence="3">ATCC 200175</strain>
    </source>
</reference>
<evidence type="ECO:0000313" key="2">
    <source>
        <dbReference type="EMBL" id="KIJ06175.1"/>
    </source>
</evidence>
<name>A0A0C9SUQ4_PAXIN</name>
<reference evidence="2 3" key="1">
    <citation type="submission" date="2014-06" db="EMBL/GenBank/DDBJ databases">
        <authorList>
            <consortium name="DOE Joint Genome Institute"/>
            <person name="Kuo A."/>
            <person name="Kohler A."/>
            <person name="Nagy L.G."/>
            <person name="Floudas D."/>
            <person name="Copeland A."/>
            <person name="Barry K.W."/>
            <person name="Cichocki N."/>
            <person name="Veneault-Fourrey C."/>
            <person name="LaButti K."/>
            <person name="Lindquist E.A."/>
            <person name="Lipzen A."/>
            <person name="Lundell T."/>
            <person name="Morin E."/>
            <person name="Murat C."/>
            <person name="Sun H."/>
            <person name="Tunlid A."/>
            <person name="Henrissat B."/>
            <person name="Grigoriev I.V."/>
            <person name="Hibbett D.S."/>
            <person name="Martin F."/>
            <person name="Nordberg H.P."/>
            <person name="Cantor M.N."/>
            <person name="Hua S.X."/>
        </authorList>
    </citation>
    <scope>NUCLEOTIDE SEQUENCE [LARGE SCALE GENOMIC DNA]</scope>
    <source>
        <strain evidence="2 3">ATCC 200175</strain>
    </source>
</reference>
<organism evidence="2 3">
    <name type="scientific">Paxillus involutus ATCC 200175</name>
    <dbReference type="NCBI Taxonomy" id="664439"/>
    <lineage>
        <taxon>Eukaryota</taxon>
        <taxon>Fungi</taxon>
        <taxon>Dikarya</taxon>
        <taxon>Basidiomycota</taxon>
        <taxon>Agaricomycotina</taxon>
        <taxon>Agaricomycetes</taxon>
        <taxon>Agaricomycetidae</taxon>
        <taxon>Boletales</taxon>
        <taxon>Paxilineae</taxon>
        <taxon>Paxillaceae</taxon>
        <taxon>Paxillus</taxon>
    </lineage>
</organism>
<keyword evidence="3" id="KW-1185">Reference proteome</keyword>
<protein>
    <recommendedName>
        <fullName evidence="1">DUF6589 domain-containing protein</fullName>
    </recommendedName>
</protein>
<dbReference type="Proteomes" id="UP000053647">
    <property type="component" value="Unassembled WGS sequence"/>
</dbReference>
<dbReference type="EMBL" id="KN820466">
    <property type="protein sequence ID" value="KIJ06175.1"/>
    <property type="molecule type" value="Genomic_DNA"/>
</dbReference>